<evidence type="ECO:0000313" key="2">
    <source>
        <dbReference type="EMBL" id="GAA3763282.1"/>
    </source>
</evidence>
<proteinExistence type="predicted"/>
<keyword evidence="3" id="KW-1185">Reference proteome</keyword>
<dbReference type="EMBL" id="BAABDD010000038">
    <property type="protein sequence ID" value="GAA3763282.1"/>
    <property type="molecule type" value="Genomic_DNA"/>
</dbReference>
<feature type="region of interest" description="Disordered" evidence="1">
    <location>
        <begin position="111"/>
        <end position="132"/>
    </location>
</feature>
<organism evidence="2 3">
    <name type="scientific">Salinactinospora qingdaonensis</name>
    <dbReference type="NCBI Taxonomy" id="702744"/>
    <lineage>
        <taxon>Bacteria</taxon>
        <taxon>Bacillati</taxon>
        <taxon>Actinomycetota</taxon>
        <taxon>Actinomycetes</taxon>
        <taxon>Streptosporangiales</taxon>
        <taxon>Nocardiopsidaceae</taxon>
        <taxon>Salinactinospora</taxon>
    </lineage>
</organism>
<evidence type="ECO:0000256" key="1">
    <source>
        <dbReference type="SAM" id="MobiDB-lite"/>
    </source>
</evidence>
<evidence type="ECO:0000313" key="3">
    <source>
        <dbReference type="Proteomes" id="UP001500908"/>
    </source>
</evidence>
<feature type="region of interest" description="Disordered" evidence="1">
    <location>
        <begin position="1"/>
        <end position="29"/>
    </location>
</feature>
<dbReference type="Proteomes" id="UP001500908">
    <property type="component" value="Unassembled WGS sequence"/>
</dbReference>
<feature type="region of interest" description="Disordered" evidence="1">
    <location>
        <begin position="58"/>
        <end position="94"/>
    </location>
</feature>
<protein>
    <submittedName>
        <fullName evidence="2">Uncharacterized protein</fullName>
    </submittedName>
</protein>
<reference evidence="3" key="1">
    <citation type="journal article" date="2019" name="Int. J. Syst. Evol. Microbiol.">
        <title>The Global Catalogue of Microorganisms (GCM) 10K type strain sequencing project: providing services to taxonomists for standard genome sequencing and annotation.</title>
        <authorList>
            <consortium name="The Broad Institute Genomics Platform"/>
            <consortium name="The Broad Institute Genome Sequencing Center for Infectious Disease"/>
            <person name="Wu L."/>
            <person name="Ma J."/>
        </authorList>
    </citation>
    <scope>NUCLEOTIDE SEQUENCE [LARGE SCALE GENOMIC DNA]</scope>
    <source>
        <strain evidence="3">JCM 17137</strain>
    </source>
</reference>
<sequence length="132" mass="13732">MPLGQHCPSGDERALPNRGCPAKKTPSCGDGAALAVARKKRRRGGGWTVVKRGLKHIHDTSAPPKYGPSTGQDSAWNYPGAPLGKVQPSRATDTGLTWNARTVAGTLRQETTSASQQGFGGLLPVSGGLFQG</sequence>
<name>A0ABP7GFS4_9ACTN</name>
<gene>
    <name evidence="2" type="ORF">GCM10022402_45920</name>
</gene>
<accession>A0ABP7GFS4</accession>
<comment type="caution">
    <text evidence="2">The sequence shown here is derived from an EMBL/GenBank/DDBJ whole genome shotgun (WGS) entry which is preliminary data.</text>
</comment>